<feature type="region of interest" description="Disordered" evidence="4">
    <location>
        <begin position="1378"/>
        <end position="1413"/>
    </location>
</feature>
<dbReference type="SUPFAM" id="SSF48366">
    <property type="entry name" value="Ras GEF"/>
    <property type="match status" value="1"/>
</dbReference>
<feature type="domain" description="Ras-associating" evidence="10">
    <location>
        <begin position="976"/>
        <end position="1064"/>
    </location>
</feature>
<feature type="domain" description="Ras-GEF" evidence="7">
    <location>
        <begin position="1089"/>
        <end position="1316"/>
    </location>
</feature>
<evidence type="ECO:0000259" key="9">
    <source>
        <dbReference type="PROSITE" id="PS50106"/>
    </source>
</evidence>
<evidence type="ECO:0000256" key="4">
    <source>
        <dbReference type="SAM" id="MobiDB-lite"/>
    </source>
</evidence>
<feature type="compositionally biased region" description="Low complexity" evidence="4">
    <location>
        <begin position="1391"/>
        <end position="1401"/>
    </location>
</feature>
<evidence type="ECO:0000259" key="10">
    <source>
        <dbReference type="PROSITE" id="PS50200"/>
    </source>
</evidence>
<feature type="compositionally biased region" description="Polar residues" evidence="4">
    <location>
        <begin position="408"/>
        <end position="431"/>
    </location>
</feature>
<evidence type="ECO:0000256" key="2">
    <source>
        <dbReference type="ARBA" id="ARBA00022658"/>
    </source>
</evidence>
<dbReference type="Pfam" id="PF00617">
    <property type="entry name" value="RasGEF"/>
    <property type="match status" value="1"/>
</dbReference>
<dbReference type="InterPro" id="IPR018490">
    <property type="entry name" value="cNMP-bd_dom_sf"/>
</dbReference>
<dbReference type="InterPro" id="IPR000651">
    <property type="entry name" value="Ras-like_Gua-exchang_fac_N"/>
</dbReference>
<dbReference type="SUPFAM" id="SSF51206">
    <property type="entry name" value="cAMP-binding domain-like"/>
    <property type="match status" value="2"/>
</dbReference>
<protein>
    <submittedName>
        <fullName evidence="13">PDZ domain-containing protein</fullName>
    </submittedName>
</protein>
<accession>A0A915PYC0</accession>
<dbReference type="InterPro" id="IPR036034">
    <property type="entry name" value="PDZ_sf"/>
</dbReference>
<dbReference type="CDD" id="cd00038">
    <property type="entry name" value="CAP_ED"/>
    <property type="match status" value="2"/>
</dbReference>
<feature type="signal peptide" evidence="6">
    <location>
        <begin position="1"/>
        <end position="19"/>
    </location>
</feature>
<dbReference type="Pfam" id="PF00788">
    <property type="entry name" value="RA"/>
    <property type="match status" value="1"/>
</dbReference>
<dbReference type="SMART" id="SM00147">
    <property type="entry name" value="RasGEF"/>
    <property type="match status" value="1"/>
</dbReference>
<evidence type="ECO:0000256" key="5">
    <source>
        <dbReference type="SAM" id="Phobius"/>
    </source>
</evidence>
<dbReference type="Gene3D" id="1.20.870.10">
    <property type="entry name" value="Son of sevenless (SoS) protein Chain: S domain 1"/>
    <property type="match status" value="1"/>
</dbReference>
<dbReference type="Gene3D" id="2.30.42.10">
    <property type="match status" value="1"/>
</dbReference>
<evidence type="ECO:0000259" key="8">
    <source>
        <dbReference type="PROSITE" id="PS50042"/>
    </source>
</evidence>
<feature type="region of interest" description="Disordered" evidence="4">
    <location>
        <begin position="320"/>
        <end position="375"/>
    </location>
</feature>
<feature type="transmembrane region" description="Helical" evidence="5">
    <location>
        <begin position="78"/>
        <end position="100"/>
    </location>
</feature>
<dbReference type="GO" id="GO:0016324">
    <property type="term" value="C:apical plasma membrane"/>
    <property type="evidence" value="ECO:0007669"/>
    <property type="project" value="TreeGrafter"/>
</dbReference>
<dbReference type="InterPro" id="IPR023578">
    <property type="entry name" value="Ras_GEF_dom_sf"/>
</dbReference>
<feature type="transmembrane region" description="Helical" evidence="5">
    <location>
        <begin position="1545"/>
        <end position="1566"/>
    </location>
</feature>
<dbReference type="SMART" id="SM00314">
    <property type="entry name" value="RA"/>
    <property type="match status" value="1"/>
</dbReference>
<comment type="similarity">
    <text evidence="1">Belongs to the RAPGEF2 family.</text>
</comment>
<dbReference type="GO" id="GO:0005085">
    <property type="term" value="F:guanyl-nucleotide exchange factor activity"/>
    <property type="evidence" value="ECO:0007669"/>
    <property type="project" value="UniProtKB-KW"/>
</dbReference>
<dbReference type="PROSITE" id="PS50106">
    <property type="entry name" value="PDZ"/>
    <property type="match status" value="1"/>
</dbReference>
<dbReference type="SUPFAM" id="SSF50156">
    <property type="entry name" value="PDZ domain-like"/>
    <property type="match status" value="1"/>
</dbReference>
<keyword evidence="12" id="KW-1185">Reference proteome</keyword>
<evidence type="ECO:0000259" key="7">
    <source>
        <dbReference type="PROSITE" id="PS50009"/>
    </source>
</evidence>
<keyword evidence="2 3" id="KW-0344">Guanine-nucleotide releasing factor</keyword>
<dbReference type="InterPro" id="IPR036964">
    <property type="entry name" value="RASGEF_cat_dom_sf"/>
</dbReference>
<dbReference type="InterPro" id="IPR029071">
    <property type="entry name" value="Ubiquitin-like_domsf"/>
</dbReference>
<dbReference type="InterPro" id="IPR000159">
    <property type="entry name" value="RA_dom"/>
</dbReference>
<dbReference type="InterPro" id="IPR019804">
    <property type="entry name" value="Ras_G-nucl-exch_fac_CS"/>
</dbReference>
<keyword evidence="5" id="KW-0812">Transmembrane</keyword>
<dbReference type="PROSITE" id="PS50200">
    <property type="entry name" value="RA"/>
    <property type="match status" value="1"/>
</dbReference>
<dbReference type="PROSITE" id="PS50009">
    <property type="entry name" value="RASGEF_CAT"/>
    <property type="match status" value="1"/>
</dbReference>
<dbReference type="InterPro" id="IPR001895">
    <property type="entry name" value="RASGEF_cat_dom"/>
</dbReference>
<dbReference type="CDD" id="cd06224">
    <property type="entry name" value="REM"/>
    <property type="match status" value="1"/>
</dbReference>
<dbReference type="InterPro" id="IPR008937">
    <property type="entry name" value="Ras-like_GEF"/>
</dbReference>
<dbReference type="GO" id="GO:0007265">
    <property type="term" value="P:Ras protein signal transduction"/>
    <property type="evidence" value="ECO:0007669"/>
    <property type="project" value="TreeGrafter"/>
</dbReference>
<feature type="domain" description="N-terminal Ras-GEF" evidence="11">
    <location>
        <begin position="622"/>
        <end position="740"/>
    </location>
</feature>
<dbReference type="SMART" id="SM00228">
    <property type="entry name" value="PDZ"/>
    <property type="match status" value="1"/>
</dbReference>
<feature type="chain" id="PRO_5036977730" evidence="6">
    <location>
        <begin position="20"/>
        <end position="1570"/>
    </location>
</feature>
<dbReference type="CDD" id="cd00155">
    <property type="entry name" value="RasGEF"/>
    <property type="match status" value="1"/>
</dbReference>
<sequence>MNALILWVIVAAFVSNVAQQNDSETLDPRTFHLANTINSYNKNLTNFEWKMLEYMRHPKAAADTIFKVSKTGSNRDNYIYLPALIGMVSSLLTLVLLALLKFTFKRCHLLLRLITSKQQDDKAMLIHSTDTDTIPRSSVRDVVNESCISMVDYEEGFIVAIAKEPSTRTDEDLEIIYSNLRRLDVFHNLNDAPLRAICCTARFERHPANFILFRQGQVATCWYILLSGCVFMDEQIYLPCGWFGKRNGLDYRRKNDCIVLQPAEMIVIDYPDVKHIKVNKGHMCSTGNSGRLRNSLCTLSATPVTSPSGTVTVSVRSGVDSATSNSSLPPPSRLYKTGKASSVGAAESSVSKCERKKHRSFRRERDDICPSNATGSGYTSTYKSQVYLNGLSVDTDTRLKLKHKTRKSNSISSPNSGEQYTRLSSTASSSANEDDLHGLPEAAVDSEEDDESCPSYDSFHELKDSVRECLEKEPFERTADDICTLLDFMQHMSALATLPLSIKRQLCLKMVFAVVSEANTVVMQHNERIDAWSVIVNGQVEVVLPDGERIEYKLGDSFGVQPDLYHVGVMRTLVDDCEFVLVEHRDYCNIMSTISEHIEQHSDGITGEIVSEIERRSVGNQMGQVLIKANRDKLIEHLVEERDTAVDAHYIEDFLLMYRVFISDPTMIFEKLMHWFAESNLRDKIARIVLLWVNNHFNDFECNSEMMQLLDRFEQALERDQMHSQQSLLNIACSVKSRTRTIIYSRSSRDQPLSLSILGGKENGSSGVFISDVQRGSRAEKIGLKRGDQIIEVNGQSFKKISLIRALEVMRSNTHLSIMVKSNLLGFKEMIAQSERAVDVEDHCSAYRKGPDIRYTKHRAALKINENTQRGSMSCMVGMNPKSGASSFSCLPPSGLTCTAGNKTSMMDKLLTMLKGLPSTLPDAPVIETKTVNPTRSNSLRASRSNPDIAGHSVGASRISTMNIAQYYQPATSPCPEHVLKVYRADQSFKYLTVYKETTAQNVVQLALQEFGMSSDSGSLEWALCETTVTSDGVIKQRRLPDQINNLAERIQLNSRYYLKNNSRSEPLVPDDLAPEVLKEAETHLLQLNAQILAAQLTLQDFDVFSAIEPTEYVDNLFSLESKYGWPKLAEFESLFNKEMWWVATEICREKGLQKRMKLIKKFIKIARYCRDFRNFNSMFAIMSGLEKPAVRRLHHTWERVPSKYVKMFEDVQHLVDPSRNMSKYRQHLAIVSQEPPVVPIYPVLKKDLTFSHEGNPTYCEKLINFEKLRMIAKAIRSVTKLCSSPYEIGVMAQQSGGNDVSDALVNMNSFDGGAGTVATMRKMGPNAMKSTTQPRRKLYEQALMVRKVKSYLSNLNVVECEADLDHLSYECEPSYGSASVTRRRAPSPSPSSLSSQSSTSDQHRISAPKFGVESPHAVQKMLSLAQNSRLKQGSSGNLMPVSPLQSPLLSSKGVRLRNTPLPVRRVPSSSQHHSSVTAASDVQPVDLNAESSSVTSLYTPRIHSSDSPLFNPVRRCIHLTFCSLFTDQSNCPRIDAIRLKRVPLVPWFGVYFVHGLLFCILPHFIRHLL</sequence>
<evidence type="ECO:0000256" key="6">
    <source>
        <dbReference type="SAM" id="SignalP"/>
    </source>
</evidence>
<dbReference type="PROSITE" id="PS50212">
    <property type="entry name" value="RASGEF_NTER"/>
    <property type="match status" value="1"/>
</dbReference>
<evidence type="ECO:0000256" key="3">
    <source>
        <dbReference type="PROSITE-ProRule" id="PRU00168"/>
    </source>
</evidence>
<dbReference type="Proteomes" id="UP000887581">
    <property type="component" value="Unplaced"/>
</dbReference>
<dbReference type="Gene3D" id="2.60.120.10">
    <property type="entry name" value="Jelly Rolls"/>
    <property type="match status" value="2"/>
</dbReference>
<dbReference type="InterPro" id="IPR001478">
    <property type="entry name" value="PDZ"/>
</dbReference>
<dbReference type="SUPFAM" id="SSF54236">
    <property type="entry name" value="Ubiquitin-like"/>
    <property type="match status" value="1"/>
</dbReference>
<evidence type="ECO:0000259" key="11">
    <source>
        <dbReference type="PROSITE" id="PS50212"/>
    </source>
</evidence>
<dbReference type="Pfam" id="PF00618">
    <property type="entry name" value="RasGEF_N"/>
    <property type="match status" value="1"/>
</dbReference>
<dbReference type="PROSITE" id="PS50042">
    <property type="entry name" value="CNMP_BINDING_3"/>
    <property type="match status" value="2"/>
</dbReference>
<evidence type="ECO:0000256" key="1">
    <source>
        <dbReference type="ARBA" id="ARBA00010829"/>
    </source>
</evidence>
<keyword evidence="5" id="KW-0472">Membrane</keyword>
<feature type="region of interest" description="Disordered" evidence="4">
    <location>
        <begin position="401"/>
        <end position="436"/>
    </location>
</feature>
<keyword evidence="5" id="KW-1133">Transmembrane helix</keyword>
<keyword evidence="6" id="KW-0732">Signal</keyword>
<evidence type="ECO:0000313" key="13">
    <source>
        <dbReference type="WBParaSite" id="sdigi.contig449.g8399.t1"/>
    </source>
</evidence>
<feature type="domain" description="PDZ" evidence="9">
    <location>
        <begin position="741"/>
        <end position="812"/>
    </location>
</feature>
<reference evidence="13" key="1">
    <citation type="submission" date="2022-11" db="UniProtKB">
        <authorList>
            <consortium name="WormBaseParasite"/>
        </authorList>
    </citation>
    <scope>IDENTIFICATION</scope>
</reference>
<dbReference type="Pfam" id="PF00595">
    <property type="entry name" value="PDZ"/>
    <property type="match status" value="1"/>
</dbReference>
<proteinExistence type="inferred from homology"/>
<evidence type="ECO:0000313" key="12">
    <source>
        <dbReference type="Proteomes" id="UP000887581"/>
    </source>
</evidence>
<organism evidence="12 13">
    <name type="scientific">Setaria digitata</name>
    <dbReference type="NCBI Taxonomy" id="48799"/>
    <lineage>
        <taxon>Eukaryota</taxon>
        <taxon>Metazoa</taxon>
        <taxon>Ecdysozoa</taxon>
        <taxon>Nematoda</taxon>
        <taxon>Chromadorea</taxon>
        <taxon>Rhabditida</taxon>
        <taxon>Spirurina</taxon>
        <taxon>Spiruromorpha</taxon>
        <taxon>Filarioidea</taxon>
        <taxon>Setariidae</taxon>
        <taxon>Setaria</taxon>
    </lineage>
</organism>
<dbReference type="SMART" id="SM00229">
    <property type="entry name" value="RasGEFN"/>
    <property type="match status" value="1"/>
</dbReference>
<dbReference type="PANTHER" id="PTHR23113">
    <property type="entry name" value="GUANINE NUCLEOTIDE EXCHANGE FACTOR"/>
    <property type="match status" value="1"/>
</dbReference>
<feature type="domain" description="Cyclic nucleotide-binding" evidence="8">
    <location>
        <begin position="185"/>
        <end position="230"/>
    </location>
</feature>
<name>A0A915PYC0_9BILA</name>
<dbReference type="WBParaSite" id="sdigi.contig449.g8399.t1">
    <property type="protein sequence ID" value="sdigi.contig449.g8399.t1"/>
    <property type="gene ID" value="sdigi.contig449.g8399"/>
</dbReference>
<dbReference type="InterPro" id="IPR014710">
    <property type="entry name" value="RmlC-like_jellyroll"/>
</dbReference>
<dbReference type="CDD" id="cd01785">
    <property type="entry name" value="RA_PDZ-GEF1"/>
    <property type="match status" value="1"/>
</dbReference>
<feature type="compositionally biased region" description="Low complexity" evidence="4">
    <location>
        <begin position="338"/>
        <end position="351"/>
    </location>
</feature>
<dbReference type="PANTHER" id="PTHR23113:SF249">
    <property type="entry name" value="RAP GUANINE NUCLEOTIDE EXCHANGE FACTOR 6"/>
    <property type="match status" value="1"/>
</dbReference>
<dbReference type="CDD" id="cd06755">
    <property type="entry name" value="PDZ_RapGEF2_RapGEF6-like"/>
    <property type="match status" value="1"/>
</dbReference>
<dbReference type="InterPro" id="IPR000595">
    <property type="entry name" value="cNMP-bd_dom"/>
</dbReference>
<feature type="domain" description="Cyclic nucleotide-binding" evidence="8">
    <location>
        <begin position="494"/>
        <end position="572"/>
    </location>
</feature>
<dbReference type="Gene3D" id="1.10.840.10">
    <property type="entry name" value="Ras guanine-nucleotide exchange factors catalytic domain"/>
    <property type="match status" value="1"/>
</dbReference>
<dbReference type="PROSITE" id="PS00720">
    <property type="entry name" value="RASGEF"/>
    <property type="match status" value="1"/>
</dbReference>